<name>A0ABY8UEW1_TETOB</name>
<dbReference type="Proteomes" id="UP001244341">
    <property type="component" value="Chromosome 11b"/>
</dbReference>
<sequence length="173" mass="18971">MSEAEDVEVVASGFALSQVSQWLGVCAEDVLNETDAATDALFDKPRPSLLGLGAKFVSHKSMEQSGLEHKLKQRLRKSADGSSAAAVAAGYQPAQLDRFMQQRGKRRHGGDGQGQQQAQQHDSSDEEDGGKLYALQQNKKQHQQQHTGGSSKGQQQQQQQQQQQLGRKQFVDI</sequence>
<feature type="compositionally biased region" description="Low complexity" evidence="1">
    <location>
        <begin position="144"/>
        <end position="173"/>
    </location>
</feature>
<evidence type="ECO:0000313" key="3">
    <source>
        <dbReference type="Proteomes" id="UP001244341"/>
    </source>
</evidence>
<evidence type="ECO:0000313" key="2">
    <source>
        <dbReference type="EMBL" id="WIA19594.1"/>
    </source>
</evidence>
<keyword evidence="3" id="KW-1185">Reference proteome</keyword>
<feature type="region of interest" description="Disordered" evidence="1">
    <location>
        <begin position="61"/>
        <end position="173"/>
    </location>
</feature>
<protein>
    <submittedName>
        <fullName evidence="2">Uncharacterized protein</fullName>
    </submittedName>
</protein>
<evidence type="ECO:0000256" key="1">
    <source>
        <dbReference type="SAM" id="MobiDB-lite"/>
    </source>
</evidence>
<reference evidence="2 3" key="1">
    <citation type="submission" date="2023-05" db="EMBL/GenBank/DDBJ databases">
        <title>A 100% complete, gapless, phased diploid assembly of the Scenedesmus obliquus UTEX 3031 genome.</title>
        <authorList>
            <person name="Biondi T.C."/>
            <person name="Hanschen E.R."/>
            <person name="Kwon T."/>
            <person name="Eng W."/>
            <person name="Kruse C.P.S."/>
            <person name="Koehler S.I."/>
            <person name="Kunde Y."/>
            <person name="Gleasner C.D."/>
            <person name="You Mak K.T."/>
            <person name="Polle J."/>
            <person name="Hovde B.T."/>
            <person name="Starkenburg S.R."/>
        </authorList>
    </citation>
    <scope>NUCLEOTIDE SEQUENCE [LARGE SCALE GENOMIC DNA]</scope>
    <source>
        <strain evidence="2 3">DOE0152z</strain>
    </source>
</reference>
<dbReference type="EMBL" id="CP126218">
    <property type="protein sequence ID" value="WIA19594.1"/>
    <property type="molecule type" value="Genomic_DNA"/>
</dbReference>
<gene>
    <name evidence="2" type="ORF">OEZ85_005533</name>
</gene>
<proteinExistence type="predicted"/>
<feature type="compositionally biased region" description="Low complexity" evidence="1">
    <location>
        <begin position="80"/>
        <end position="90"/>
    </location>
</feature>
<organism evidence="2 3">
    <name type="scientific">Tetradesmus obliquus</name>
    <name type="common">Green alga</name>
    <name type="synonym">Acutodesmus obliquus</name>
    <dbReference type="NCBI Taxonomy" id="3088"/>
    <lineage>
        <taxon>Eukaryota</taxon>
        <taxon>Viridiplantae</taxon>
        <taxon>Chlorophyta</taxon>
        <taxon>core chlorophytes</taxon>
        <taxon>Chlorophyceae</taxon>
        <taxon>CS clade</taxon>
        <taxon>Sphaeropleales</taxon>
        <taxon>Scenedesmaceae</taxon>
        <taxon>Tetradesmus</taxon>
    </lineage>
</organism>
<accession>A0ABY8UEW1</accession>
<feature type="compositionally biased region" description="Basic and acidic residues" evidence="1">
    <location>
        <begin position="61"/>
        <end position="70"/>
    </location>
</feature>